<name>A0A2S6IBW9_9ACTN</name>
<proteinExistence type="predicted"/>
<dbReference type="EMBL" id="PTJD01000027">
    <property type="protein sequence ID" value="PPK90188.1"/>
    <property type="molecule type" value="Genomic_DNA"/>
</dbReference>
<dbReference type="OrthoDB" id="5232865at2"/>
<reference evidence="1 2" key="1">
    <citation type="submission" date="2018-02" db="EMBL/GenBank/DDBJ databases">
        <title>Genomic Encyclopedia of Archaeal and Bacterial Type Strains, Phase II (KMG-II): from individual species to whole genera.</title>
        <authorList>
            <person name="Goeker M."/>
        </authorList>
    </citation>
    <scope>NUCLEOTIDE SEQUENCE [LARGE SCALE GENOMIC DNA]</scope>
    <source>
        <strain evidence="1 2">DSM 22857</strain>
    </source>
</reference>
<dbReference type="PROSITE" id="PS51257">
    <property type="entry name" value="PROKAR_LIPOPROTEIN"/>
    <property type="match status" value="1"/>
</dbReference>
<protein>
    <recommendedName>
        <fullName evidence="3">Lipoprotein</fullName>
    </recommendedName>
</protein>
<dbReference type="AlphaFoldDB" id="A0A2S6IBW9"/>
<accession>A0A2S6IBW9</accession>
<dbReference type="Proteomes" id="UP000239485">
    <property type="component" value="Unassembled WGS sequence"/>
</dbReference>
<gene>
    <name evidence="1" type="ORF">CLV92_1278</name>
</gene>
<evidence type="ECO:0000313" key="2">
    <source>
        <dbReference type="Proteomes" id="UP000239485"/>
    </source>
</evidence>
<keyword evidence="2" id="KW-1185">Reference proteome</keyword>
<evidence type="ECO:0008006" key="3">
    <source>
        <dbReference type="Google" id="ProtNLM"/>
    </source>
</evidence>
<sequence length="161" mass="17324">MRDGWVRAGGVVLLAGVLTGCGGNVQDAEEQLSEHFLDPLTDAGMTAVVEETCRYGGRPVEEVWHLQTYIRVQAPKQDVVDALAEGGGVFVESEREPRPVWQEGTQPGGRGGASLFGRGYYGWHGSVSDDGDEAVLQVVFNNAEHDGLQGVIGWAEVCPER</sequence>
<comment type="caution">
    <text evidence="1">The sequence shown here is derived from an EMBL/GenBank/DDBJ whole genome shotgun (WGS) entry which is preliminary data.</text>
</comment>
<dbReference type="RefSeq" id="WP_104435922.1">
    <property type="nucleotide sequence ID" value="NZ_PTJD01000027.1"/>
</dbReference>
<evidence type="ECO:0000313" key="1">
    <source>
        <dbReference type="EMBL" id="PPK90188.1"/>
    </source>
</evidence>
<organism evidence="1 2">
    <name type="scientific">Kineococcus xinjiangensis</name>
    <dbReference type="NCBI Taxonomy" id="512762"/>
    <lineage>
        <taxon>Bacteria</taxon>
        <taxon>Bacillati</taxon>
        <taxon>Actinomycetota</taxon>
        <taxon>Actinomycetes</taxon>
        <taxon>Kineosporiales</taxon>
        <taxon>Kineosporiaceae</taxon>
        <taxon>Kineococcus</taxon>
    </lineage>
</organism>